<dbReference type="PANTHER" id="PTHR45836:SF13">
    <property type="entry name" value="PROTEIN CRUMBS"/>
    <property type="match status" value="1"/>
</dbReference>
<dbReference type="SUPFAM" id="SSF48403">
    <property type="entry name" value="Ankyrin repeat"/>
    <property type="match status" value="1"/>
</dbReference>
<dbReference type="FunFam" id="2.10.25.10:FF:000143">
    <property type="entry name" value="Protein crumbs 1"/>
    <property type="match status" value="1"/>
</dbReference>
<dbReference type="Pfam" id="PF12661">
    <property type="entry name" value="hEGF"/>
    <property type="match status" value="1"/>
</dbReference>
<dbReference type="Pfam" id="PF00066">
    <property type="entry name" value="Notch"/>
    <property type="match status" value="3"/>
</dbReference>
<feature type="repeat" description="ANK" evidence="20">
    <location>
        <begin position="683"/>
        <end position="715"/>
    </location>
</feature>
<dbReference type="PROSITE" id="PS50026">
    <property type="entry name" value="EGF_3"/>
    <property type="match status" value="5"/>
</dbReference>
<dbReference type="SMART" id="SM00248">
    <property type="entry name" value="ANK"/>
    <property type="match status" value="5"/>
</dbReference>
<dbReference type="PANTHER" id="PTHR45836">
    <property type="entry name" value="SLIT HOMOLOG"/>
    <property type="match status" value="1"/>
</dbReference>
<dbReference type="InterPro" id="IPR001881">
    <property type="entry name" value="EGF-like_Ca-bd_dom"/>
</dbReference>
<dbReference type="InterPro" id="IPR002110">
    <property type="entry name" value="Ankyrin_rpt"/>
</dbReference>
<evidence type="ECO:0000256" key="13">
    <source>
        <dbReference type="ARBA" id="ARBA00023043"/>
    </source>
</evidence>
<dbReference type="PROSITE" id="PS00022">
    <property type="entry name" value="EGF_1"/>
    <property type="match status" value="3"/>
</dbReference>
<keyword evidence="6" id="KW-0812">Transmembrane</keyword>
<keyword evidence="24" id="KW-1185">Reference proteome</keyword>
<dbReference type="InterPro" id="IPR051355">
    <property type="entry name" value="Notch/Slit_guidance"/>
</dbReference>
<keyword evidence="17" id="KW-0804">Transcription</keyword>
<dbReference type="PRINTS" id="PR01983">
    <property type="entry name" value="NOTCH"/>
</dbReference>
<dbReference type="InterPro" id="IPR000800">
    <property type="entry name" value="Notch_dom"/>
</dbReference>
<dbReference type="SMART" id="SM00181">
    <property type="entry name" value="EGF"/>
    <property type="match status" value="5"/>
</dbReference>
<keyword evidence="5 21" id="KW-0245">EGF-like domain</keyword>
<evidence type="ECO:0000313" key="23">
    <source>
        <dbReference type="EMBL" id="VDN82227.1"/>
    </source>
</evidence>
<organism evidence="25">
    <name type="scientific">Brugia pahangi</name>
    <name type="common">Filarial nematode worm</name>
    <dbReference type="NCBI Taxonomy" id="6280"/>
    <lineage>
        <taxon>Eukaryota</taxon>
        <taxon>Metazoa</taxon>
        <taxon>Ecdysozoa</taxon>
        <taxon>Nematoda</taxon>
        <taxon>Chromadorea</taxon>
        <taxon>Rhabditida</taxon>
        <taxon>Spirurina</taxon>
        <taxon>Spiruromorpha</taxon>
        <taxon>Filarioidea</taxon>
        <taxon>Onchocercidae</taxon>
        <taxon>Brugia</taxon>
    </lineage>
</organism>
<evidence type="ECO:0000256" key="8">
    <source>
        <dbReference type="ARBA" id="ARBA00022737"/>
    </source>
</evidence>
<dbReference type="GO" id="GO:0009986">
    <property type="term" value="C:cell surface"/>
    <property type="evidence" value="ECO:0007669"/>
    <property type="project" value="TreeGrafter"/>
</dbReference>
<evidence type="ECO:0000256" key="3">
    <source>
        <dbReference type="ARBA" id="ARBA00022473"/>
    </source>
</evidence>
<keyword evidence="9" id="KW-0221">Differentiation</keyword>
<keyword evidence="13 20" id="KW-0040">ANK repeat</keyword>
<dbReference type="GO" id="GO:0001708">
    <property type="term" value="P:cell fate specification"/>
    <property type="evidence" value="ECO:0007669"/>
    <property type="project" value="UniProtKB-ARBA"/>
</dbReference>
<evidence type="ECO:0000256" key="14">
    <source>
        <dbReference type="ARBA" id="ARBA00023136"/>
    </source>
</evidence>
<evidence type="ECO:0000256" key="15">
    <source>
        <dbReference type="ARBA" id="ARBA00023157"/>
    </source>
</evidence>
<dbReference type="SUPFAM" id="SSF90193">
    <property type="entry name" value="Notch domain"/>
    <property type="match status" value="3"/>
</dbReference>
<sequence>MSGIRRVSIFDCFEICADEEGNNFIQKDTVISYCEKPSNNLCENGGTCVNVGPNDYECVCLNGYSGKNCSRDEDDCIENSCAIGSTCIDGIAKYTCACPPGRIGIRESFIVYSGLFCHLDDPCMQKPCGNGSECIPDTASGEFSCNCMKGTTGQNCTTDINECLENEKLCFNGGICVNTFGSWYCDCPLGYNDPYCMIHDNECEPNPCLNGASCLDYGNRYECICQNTFYGTNCEKICPPGFEGRMCKQHRISLENNHLEELFEEQICLLHNCSSKADNNLCDSECNYPSCQYDGFDCTAHLQPFRLCPFSDFCGRVFHDNKCDSVCDRFECLLDGFDCHEKSETCLFEDYCSARFNDGYCDYECFTEECYFDGVDCTQEIKYNKLEGALSLIILMKSDEFLKRAPVLQFILSQGMRARITIAVDRHNHKRLYSWKSDAKGLHGTKVYLNVETAQCRKGANCQHQISNIEQAVNFVGAMSANQVTRVFQLLWRVGARIHAAEAELSSSTTIWKKWMVYTLSGFVMQTFVIAILFTLHKKHRNTTRQLQKKVHVVGTWFPPTLDDYFPLKLFKESNGNIQSNGIPNKKVNENEQKHHFIEVCVIPDPEEEKICKRKWTVLHTQAMDSFAIKTPIDKLLVNTKSNDGKTALMLTALNQEKGEEISCTDVENLFLAGALVDAVDDCGQTALIMAIKAGRAEVVKCLLRFGADTAISDIHSRTTLHHAASINAADIIRILLETEEIEAFQGSSLDFMLIKVDAIDDADCSPLMTVAKLGYRDPEAIALLIDAGADINCTGNHVNGEMYKGRTALHYAIMQSNQELARYLVERGANLNIQDHMGQTPLFLAASQGHVEMVHMLVTAGARRYIPDNMDQTPEEIANYKEYREVVQYFKNLRMQNDSVTNGNGRSKSRNVKKPRLVTISPTPLEMILNSGTTAMTPESSNSSNSSSFFDHFKEYYNLSSHVPCEVNAQVPSLPNTILQQNSQHFVQIPYSSMNHMANQSYNMRNSCLTINENRPVSSTSLLGFEHYV</sequence>
<dbReference type="Pfam" id="PF12796">
    <property type="entry name" value="Ank_2"/>
    <property type="match status" value="1"/>
</dbReference>
<dbReference type="Pfam" id="PF13637">
    <property type="entry name" value="Ank_4"/>
    <property type="match status" value="1"/>
</dbReference>
<dbReference type="InterPro" id="IPR035993">
    <property type="entry name" value="Notch-like_dom_sf"/>
</dbReference>
<dbReference type="GO" id="GO:0061629">
    <property type="term" value="F:RNA polymerase II-specific DNA-binding transcription factor binding"/>
    <property type="evidence" value="ECO:0007669"/>
    <property type="project" value="UniProtKB-ARBA"/>
</dbReference>
<dbReference type="InterPro" id="IPR000742">
    <property type="entry name" value="EGF"/>
</dbReference>
<dbReference type="GO" id="GO:0090575">
    <property type="term" value="C:RNA polymerase II transcription regulator complex"/>
    <property type="evidence" value="ECO:0007669"/>
    <property type="project" value="UniProtKB-ARBA"/>
</dbReference>
<evidence type="ECO:0000256" key="4">
    <source>
        <dbReference type="ARBA" id="ARBA00022475"/>
    </source>
</evidence>
<evidence type="ECO:0000256" key="18">
    <source>
        <dbReference type="ARBA" id="ARBA00023180"/>
    </source>
</evidence>
<feature type="disulfide bond" evidence="21">
    <location>
        <begin position="128"/>
        <end position="145"/>
    </location>
</feature>
<comment type="subcellular location">
    <subcellularLocation>
        <location evidence="2">Cell membrane</location>
        <topology evidence="2">Single-pass type I membrane protein</topology>
    </subcellularLocation>
    <subcellularLocation>
        <location evidence="1">Nucleus</location>
    </subcellularLocation>
</comment>
<dbReference type="SMART" id="SM00004">
    <property type="entry name" value="NL"/>
    <property type="match status" value="3"/>
</dbReference>
<dbReference type="GO" id="GO:0043235">
    <property type="term" value="C:receptor complex"/>
    <property type="evidence" value="ECO:0007669"/>
    <property type="project" value="TreeGrafter"/>
</dbReference>
<evidence type="ECO:0000313" key="24">
    <source>
        <dbReference type="Proteomes" id="UP000278627"/>
    </source>
</evidence>
<reference evidence="23 24" key="2">
    <citation type="submission" date="2018-11" db="EMBL/GenBank/DDBJ databases">
        <authorList>
            <consortium name="Pathogen Informatics"/>
        </authorList>
    </citation>
    <scope>NUCLEOTIDE SEQUENCE [LARGE SCALE GENOMIC DNA]</scope>
</reference>
<keyword evidence="7" id="KW-0732">Signal</keyword>
<proteinExistence type="predicted"/>
<keyword evidence="11" id="KW-1133">Transmembrane helix</keyword>
<evidence type="ECO:0000256" key="20">
    <source>
        <dbReference type="PROSITE-ProRule" id="PRU00023"/>
    </source>
</evidence>
<keyword evidence="10" id="KW-0914">Notch signaling pathway</keyword>
<keyword evidence="16" id="KW-0010">Activator</keyword>
<keyword evidence="14" id="KW-0472">Membrane</keyword>
<name>A0A0N4SZ42_BRUPA</name>
<dbReference type="GO" id="GO:0007219">
    <property type="term" value="P:Notch signaling pathway"/>
    <property type="evidence" value="ECO:0007669"/>
    <property type="project" value="UniProtKB-KW"/>
</dbReference>
<feature type="domain" description="EGF-like" evidence="22">
    <location>
        <begin position="119"/>
        <end position="157"/>
    </location>
</feature>
<evidence type="ECO:0000256" key="6">
    <source>
        <dbReference type="ARBA" id="ARBA00022692"/>
    </source>
</evidence>
<evidence type="ECO:0000256" key="17">
    <source>
        <dbReference type="ARBA" id="ARBA00023163"/>
    </source>
</evidence>
<feature type="disulfide bond" evidence="21">
    <location>
        <begin position="60"/>
        <end position="69"/>
    </location>
</feature>
<evidence type="ECO:0000313" key="25">
    <source>
        <dbReference type="WBParaSite" id="BPAG_0000104001-mRNA-1"/>
    </source>
</evidence>
<feature type="repeat" description="ANK" evidence="20">
    <location>
        <begin position="805"/>
        <end position="837"/>
    </location>
</feature>
<evidence type="ECO:0000259" key="22">
    <source>
        <dbReference type="PROSITE" id="PS50026"/>
    </source>
</evidence>
<feature type="domain" description="EGF-like" evidence="22">
    <location>
        <begin position="159"/>
        <end position="197"/>
    </location>
</feature>
<dbReference type="WBParaSite" id="BPAG_0000104001-mRNA-1">
    <property type="protein sequence ID" value="BPAG_0000104001-mRNA-1"/>
    <property type="gene ID" value="BPAG_0000104001"/>
</dbReference>
<feature type="domain" description="EGF-like" evidence="22">
    <location>
        <begin position="199"/>
        <end position="235"/>
    </location>
</feature>
<dbReference type="GO" id="GO:0040024">
    <property type="term" value="P:dauer larval development"/>
    <property type="evidence" value="ECO:0007669"/>
    <property type="project" value="UniProtKB-ARBA"/>
</dbReference>
<comment type="caution">
    <text evidence="21">Lacks conserved residue(s) required for the propagation of feature annotation.</text>
</comment>
<evidence type="ECO:0000256" key="11">
    <source>
        <dbReference type="ARBA" id="ARBA00022989"/>
    </source>
</evidence>
<dbReference type="PROSITE" id="PS50297">
    <property type="entry name" value="ANK_REP_REGION"/>
    <property type="match status" value="3"/>
</dbReference>
<evidence type="ECO:0000256" key="9">
    <source>
        <dbReference type="ARBA" id="ARBA00022782"/>
    </source>
</evidence>
<dbReference type="GO" id="GO:0022611">
    <property type="term" value="P:dormancy process"/>
    <property type="evidence" value="ECO:0007669"/>
    <property type="project" value="UniProtKB-ARBA"/>
</dbReference>
<dbReference type="Gene3D" id="3.30.70.3310">
    <property type="match status" value="1"/>
</dbReference>
<keyword evidence="4" id="KW-1003">Cell membrane</keyword>
<evidence type="ECO:0000256" key="2">
    <source>
        <dbReference type="ARBA" id="ARBA00004251"/>
    </source>
</evidence>
<feature type="disulfide bond" evidence="21">
    <location>
        <begin position="225"/>
        <end position="234"/>
    </location>
</feature>
<dbReference type="STRING" id="6280.A0A0N4SZ42"/>
<feature type="domain" description="EGF-like" evidence="22">
    <location>
        <begin position="72"/>
        <end position="108"/>
    </location>
</feature>
<dbReference type="Gene3D" id="1.25.40.20">
    <property type="entry name" value="Ankyrin repeat-containing domain"/>
    <property type="match status" value="1"/>
</dbReference>
<evidence type="ECO:0000256" key="21">
    <source>
        <dbReference type="PROSITE-ProRule" id="PRU00076"/>
    </source>
</evidence>
<dbReference type="Proteomes" id="UP000278627">
    <property type="component" value="Unassembled WGS sequence"/>
</dbReference>
<dbReference type="PROSITE" id="PS50088">
    <property type="entry name" value="ANK_REPEAT"/>
    <property type="match status" value="4"/>
</dbReference>
<dbReference type="CDD" id="cd00054">
    <property type="entry name" value="EGF_CA"/>
    <property type="match status" value="4"/>
</dbReference>
<dbReference type="GO" id="GO:0005886">
    <property type="term" value="C:plasma membrane"/>
    <property type="evidence" value="ECO:0007669"/>
    <property type="project" value="UniProtKB-SubCell"/>
</dbReference>
<dbReference type="PROSITE" id="PS00010">
    <property type="entry name" value="ASX_HYDROXYL"/>
    <property type="match status" value="2"/>
</dbReference>
<dbReference type="Gene3D" id="2.10.25.10">
    <property type="entry name" value="Laminin"/>
    <property type="match status" value="5"/>
</dbReference>
<dbReference type="InterPro" id="IPR000152">
    <property type="entry name" value="EGF-type_Asp/Asn_hydroxyl_site"/>
</dbReference>
<dbReference type="PROSITE" id="PS01186">
    <property type="entry name" value="EGF_2"/>
    <property type="match status" value="2"/>
</dbReference>
<dbReference type="SUPFAM" id="SSF57196">
    <property type="entry name" value="EGF/Laminin"/>
    <property type="match status" value="5"/>
</dbReference>
<gene>
    <name evidence="23" type="ORF">BPAG_LOCUS1041</name>
</gene>
<evidence type="ECO:0000256" key="1">
    <source>
        <dbReference type="ARBA" id="ARBA00004123"/>
    </source>
</evidence>
<feature type="disulfide bond" evidence="21">
    <location>
        <begin position="187"/>
        <end position="196"/>
    </location>
</feature>
<evidence type="ECO:0000256" key="10">
    <source>
        <dbReference type="ARBA" id="ARBA00022976"/>
    </source>
</evidence>
<feature type="repeat" description="ANK" evidence="20">
    <location>
        <begin position="763"/>
        <end position="797"/>
    </location>
</feature>
<feature type="repeat" description="ANK" evidence="20">
    <location>
        <begin position="838"/>
        <end position="870"/>
    </location>
</feature>
<dbReference type="GO" id="GO:0007411">
    <property type="term" value="P:axon guidance"/>
    <property type="evidence" value="ECO:0007669"/>
    <property type="project" value="TreeGrafter"/>
</dbReference>
<dbReference type="FunFam" id="3.30.300.320:FF:000001">
    <property type="entry name" value="Neurogenic locus notch 1"/>
    <property type="match status" value="1"/>
</dbReference>
<dbReference type="Gene3D" id="3.30.300.320">
    <property type="match status" value="1"/>
</dbReference>
<keyword evidence="18" id="KW-0325">Glycoprotein</keyword>
<evidence type="ECO:0000256" key="5">
    <source>
        <dbReference type="ARBA" id="ARBA00022536"/>
    </source>
</evidence>
<dbReference type="AlphaFoldDB" id="A0A0N4SZ42"/>
<dbReference type="PRINTS" id="PR01452">
    <property type="entry name" value="LNOTCHREPEAT"/>
</dbReference>
<evidence type="ECO:0000256" key="19">
    <source>
        <dbReference type="ARBA" id="ARBA00023242"/>
    </source>
</evidence>
<keyword evidence="15 21" id="KW-1015">Disulfide bond</keyword>
<evidence type="ECO:0000256" key="16">
    <source>
        <dbReference type="ARBA" id="ARBA00023159"/>
    </source>
</evidence>
<protein>
    <submittedName>
        <fullName evidence="25">Notch</fullName>
    </submittedName>
</protein>
<dbReference type="Pfam" id="PF00008">
    <property type="entry name" value="EGF"/>
    <property type="match status" value="3"/>
</dbReference>
<reference evidence="25" key="1">
    <citation type="submission" date="2017-02" db="UniProtKB">
        <authorList>
            <consortium name="WormBaseParasite"/>
        </authorList>
    </citation>
    <scope>IDENTIFICATION</scope>
</reference>
<feature type="disulfide bond" evidence="21">
    <location>
        <begin position="147"/>
        <end position="156"/>
    </location>
</feature>
<evidence type="ECO:0000256" key="7">
    <source>
        <dbReference type="ARBA" id="ARBA00022729"/>
    </source>
</evidence>
<keyword evidence="3" id="KW-0217">Developmental protein</keyword>
<keyword evidence="8" id="KW-0677">Repeat</keyword>
<dbReference type="SMART" id="SM00179">
    <property type="entry name" value="EGF_CA"/>
    <property type="match status" value="5"/>
</dbReference>
<keyword evidence="19" id="KW-0539">Nucleus</keyword>
<evidence type="ECO:0000256" key="12">
    <source>
        <dbReference type="ARBA" id="ARBA00023015"/>
    </source>
</evidence>
<dbReference type="EMBL" id="UZAD01000066">
    <property type="protein sequence ID" value="VDN82227.1"/>
    <property type="molecule type" value="Genomic_DNA"/>
</dbReference>
<feature type="domain" description="EGF-like" evidence="22">
    <location>
        <begin position="30"/>
        <end position="70"/>
    </location>
</feature>
<keyword evidence="12" id="KW-0805">Transcription regulation</keyword>
<dbReference type="InterPro" id="IPR036770">
    <property type="entry name" value="Ankyrin_rpt-contain_sf"/>
</dbReference>
<dbReference type="InterPro" id="IPR013032">
    <property type="entry name" value="EGF-like_CS"/>
</dbReference>
<dbReference type="GO" id="GO:0005509">
    <property type="term" value="F:calcium ion binding"/>
    <property type="evidence" value="ECO:0007669"/>
    <property type="project" value="InterPro"/>
</dbReference>
<accession>A0A0N4SZ42</accession>